<evidence type="ECO:0000313" key="2">
    <source>
        <dbReference type="Proteomes" id="UP001143362"/>
    </source>
</evidence>
<sequence>MTRDKQWFAIGPNDPVDRLLSLVPRLPVADAGWTALGAAACIDRFPVSYDSEACFIAQTEWSDDMRPVHLSYWEIGLDPERRYWLLWRSCLESPRRPEQRLGSTTDGVSSATYQPLWHSRPVAACERGELGMPEAAVLLLRVAWRELLTLHGIPAPDFYDATSLVNTLELRELARQVWGG</sequence>
<comment type="caution">
    <text evidence="1">The sequence shown here is derived from an EMBL/GenBank/DDBJ whole genome shotgun (WGS) entry which is preliminary data.</text>
</comment>
<dbReference type="EMBL" id="SHNN01000002">
    <property type="protein sequence ID" value="MCX2981560.1"/>
    <property type="molecule type" value="Genomic_DNA"/>
</dbReference>
<reference evidence="1" key="1">
    <citation type="submission" date="2019-02" db="EMBL/GenBank/DDBJ databases">
        <authorList>
            <person name="Li S.-H."/>
        </authorList>
    </citation>
    <scope>NUCLEOTIDE SEQUENCE</scope>
    <source>
        <strain evidence="1">IMCC14734</strain>
    </source>
</reference>
<proteinExistence type="predicted"/>
<organism evidence="1 2">
    <name type="scientific">Candidatus Litorirhabdus singularis</name>
    <dbReference type="NCBI Taxonomy" id="2518993"/>
    <lineage>
        <taxon>Bacteria</taxon>
        <taxon>Pseudomonadati</taxon>
        <taxon>Pseudomonadota</taxon>
        <taxon>Gammaproteobacteria</taxon>
        <taxon>Cellvibrionales</taxon>
        <taxon>Halieaceae</taxon>
        <taxon>Candidatus Litorirhabdus</taxon>
    </lineage>
</organism>
<dbReference type="RefSeq" id="WP_279245558.1">
    <property type="nucleotide sequence ID" value="NZ_SHNN01000002.1"/>
</dbReference>
<name>A0ABT3TID2_9GAMM</name>
<dbReference type="Proteomes" id="UP001143362">
    <property type="component" value="Unassembled WGS sequence"/>
</dbReference>
<protein>
    <submittedName>
        <fullName evidence="1">Uncharacterized protein</fullName>
    </submittedName>
</protein>
<gene>
    <name evidence="1" type="ORF">EYC98_11875</name>
</gene>
<accession>A0ABT3TID2</accession>
<keyword evidence="2" id="KW-1185">Reference proteome</keyword>
<evidence type="ECO:0000313" key="1">
    <source>
        <dbReference type="EMBL" id="MCX2981560.1"/>
    </source>
</evidence>